<organism evidence="2 3">
    <name type="scientific">Corchorus olitorius</name>
    <dbReference type="NCBI Taxonomy" id="93759"/>
    <lineage>
        <taxon>Eukaryota</taxon>
        <taxon>Viridiplantae</taxon>
        <taxon>Streptophyta</taxon>
        <taxon>Embryophyta</taxon>
        <taxon>Tracheophyta</taxon>
        <taxon>Spermatophyta</taxon>
        <taxon>Magnoliopsida</taxon>
        <taxon>eudicotyledons</taxon>
        <taxon>Gunneridae</taxon>
        <taxon>Pentapetalae</taxon>
        <taxon>rosids</taxon>
        <taxon>malvids</taxon>
        <taxon>Malvales</taxon>
        <taxon>Malvaceae</taxon>
        <taxon>Grewioideae</taxon>
        <taxon>Apeibeae</taxon>
        <taxon>Corchorus</taxon>
    </lineage>
</organism>
<keyword evidence="3" id="KW-1185">Reference proteome</keyword>
<dbReference type="Pfam" id="PF14111">
    <property type="entry name" value="DUF4283"/>
    <property type="match status" value="1"/>
</dbReference>
<sequence>MAFEFGNGFLNSGSHVLCNRDVDQGLVPFEPTLLLDSLGPSKTTSASVATVEVFHPLESINDDINGHQEVVVEPSTSSEINISLSSEDKKRIRERWALSLIVKVFGRKVGFNFLSTKLQQIWNFSRQPSLVDLGDDFFLLKFYSQQDHDFVLNEDPRFVEELEPVYDKYDDEEEDSDLFVCEREQSDFVLDEGFVCEGEDSEFVIDGKRWEAVVSKQAVCDFVWVDIGWLFDHDMNQEKKPNKKYFCKKNTKDTLHKLAPKKIIKAGGILGSNAKEKQNSVYPYIYRKYTRTRWKKTRTRWKGKRKQVAGLFV</sequence>
<feature type="domain" description="DUF4283" evidence="1">
    <location>
        <begin position="93"/>
        <end position="160"/>
    </location>
</feature>
<dbReference type="AlphaFoldDB" id="A0A1R3JN51"/>
<dbReference type="EMBL" id="AWUE01015663">
    <property type="protein sequence ID" value="OMO96312.1"/>
    <property type="molecule type" value="Genomic_DNA"/>
</dbReference>
<evidence type="ECO:0000313" key="3">
    <source>
        <dbReference type="Proteomes" id="UP000187203"/>
    </source>
</evidence>
<evidence type="ECO:0000259" key="1">
    <source>
        <dbReference type="Pfam" id="PF14111"/>
    </source>
</evidence>
<dbReference type="Proteomes" id="UP000187203">
    <property type="component" value="Unassembled WGS sequence"/>
</dbReference>
<proteinExistence type="predicted"/>
<evidence type="ECO:0000313" key="2">
    <source>
        <dbReference type="EMBL" id="OMO96312.1"/>
    </source>
</evidence>
<protein>
    <recommendedName>
        <fullName evidence="1">DUF4283 domain-containing protein</fullName>
    </recommendedName>
</protein>
<accession>A0A1R3JN51</accession>
<comment type="caution">
    <text evidence="2">The sequence shown here is derived from an EMBL/GenBank/DDBJ whole genome shotgun (WGS) entry which is preliminary data.</text>
</comment>
<name>A0A1R3JN51_9ROSI</name>
<gene>
    <name evidence="2" type="ORF">COLO4_15356</name>
</gene>
<reference evidence="3" key="1">
    <citation type="submission" date="2013-09" db="EMBL/GenBank/DDBJ databases">
        <title>Corchorus olitorius genome sequencing.</title>
        <authorList>
            <person name="Alam M."/>
            <person name="Haque M.S."/>
            <person name="Islam M.S."/>
            <person name="Emdad E.M."/>
            <person name="Islam M.M."/>
            <person name="Ahmed B."/>
            <person name="Halim A."/>
            <person name="Hossen Q.M.M."/>
            <person name="Hossain M.Z."/>
            <person name="Ahmed R."/>
            <person name="Khan M.M."/>
            <person name="Islam R."/>
            <person name="Rashid M.M."/>
            <person name="Khan S.A."/>
            <person name="Rahman M.S."/>
            <person name="Alam M."/>
            <person name="Yahiya A.S."/>
            <person name="Khan M.S."/>
            <person name="Azam M.S."/>
            <person name="Haque T."/>
            <person name="Lashkar M.Z.H."/>
            <person name="Akhand A.I."/>
            <person name="Morshed G."/>
            <person name="Roy S."/>
            <person name="Uddin K.S."/>
            <person name="Rabeya T."/>
            <person name="Hossain A.S."/>
            <person name="Chowdhury A."/>
            <person name="Snigdha A.R."/>
            <person name="Mortoza M.S."/>
            <person name="Matin S.A."/>
            <person name="Hoque S.M.E."/>
            <person name="Islam M.K."/>
            <person name="Roy D.K."/>
            <person name="Haider R."/>
            <person name="Moosa M.M."/>
            <person name="Elias S.M."/>
            <person name="Hasan A.M."/>
            <person name="Jahan S."/>
            <person name="Shafiuddin M."/>
            <person name="Mahmood N."/>
            <person name="Shommy N.S."/>
        </authorList>
    </citation>
    <scope>NUCLEOTIDE SEQUENCE [LARGE SCALE GENOMIC DNA]</scope>
    <source>
        <strain evidence="3">cv. O-4</strain>
    </source>
</reference>
<dbReference type="InterPro" id="IPR025558">
    <property type="entry name" value="DUF4283"/>
</dbReference>
<dbReference type="OrthoDB" id="1002401at2759"/>